<name>A0A4Y2SI02_ARAVE</name>
<comment type="caution">
    <text evidence="1">The sequence shown here is derived from an EMBL/GenBank/DDBJ whole genome shotgun (WGS) entry which is preliminary data.</text>
</comment>
<gene>
    <name evidence="1" type="ORF">AVEN_56239_1</name>
</gene>
<accession>A0A4Y2SI02</accession>
<dbReference type="EMBL" id="BGPR01021839">
    <property type="protein sequence ID" value="GBN87521.1"/>
    <property type="molecule type" value="Genomic_DNA"/>
</dbReference>
<reference evidence="1 2" key="1">
    <citation type="journal article" date="2019" name="Sci. Rep.">
        <title>Orb-weaving spider Araneus ventricosus genome elucidates the spidroin gene catalogue.</title>
        <authorList>
            <person name="Kono N."/>
            <person name="Nakamura H."/>
            <person name="Ohtoshi R."/>
            <person name="Moran D.A.P."/>
            <person name="Shinohara A."/>
            <person name="Yoshida Y."/>
            <person name="Fujiwara M."/>
            <person name="Mori M."/>
            <person name="Tomita M."/>
            <person name="Arakawa K."/>
        </authorList>
    </citation>
    <scope>NUCLEOTIDE SEQUENCE [LARGE SCALE GENOMIC DNA]</scope>
</reference>
<dbReference type="Proteomes" id="UP000499080">
    <property type="component" value="Unassembled WGS sequence"/>
</dbReference>
<organism evidence="1 2">
    <name type="scientific">Araneus ventricosus</name>
    <name type="common">Orbweaver spider</name>
    <name type="synonym">Epeira ventricosa</name>
    <dbReference type="NCBI Taxonomy" id="182803"/>
    <lineage>
        <taxon>Eukaryota</taxon>
        <taxon>Metazoa</taxon>
        <taxon>Ecdysozoa</taxon>
        <taxon>Arthropoda</taxon>
        <taxon>Chelicerata</taxon>
        <taxon>Arachnida</taxon>
        <taxon>Araneae</taxon>
        <taxon>Araneomorphae</taxon>
        <taxon>Entelegynae</taxon>
        <taxon>Araneoidea</taxon>
        <taxon>Araneidae</taxon>
        <taxon>Araneus</taxon>
    </lineage>
</organism>
<proteinExistence type="predicted"/>
<evidence type="ECO:0000313" key="1">
    <source>
        <dbReference type="EMBL" id="GBN87521.1"/>
    </source>
</evidence>
<keyword evidence="2" id="KW-1185">Reference proteome</keyword>
<sequence length="132" mass="14817">MCTLRVGKRHLQTLLLIIERGHPMNPDLRDNLGDFGDKTKEDYKYAAVWIDWERLWSANAFEEPLWSFVCSASWKAGELSAIESAVTAIISELLSVCVARSGSAVTTSDLLSVCAANLYKCYCSCYLCFVFF</sequence>
<evidence type="ECO:0000313" key="2">
    <source>
        <dbReference type="Proteomes" id="UP000499080"/>
    </source>
</evidence>
<protein>
    <submittedName>
        <fullName evidence="1">Uncharacterized protein</fullName>
    </submittedName>
</protein>
<dbReference type="AlphaFoldDB" id="A0A4Y2SI02"/>